<dbReference type="STRING" id="86105.NF27_HS00170"/>
<dbReference type="EMBL" id="JSWE01000186">
    <property type="protein sequence ID" value="KIE04430.1"/>
    <property type="molecule type" value="Genomic_DNA"/>
</dbReference>
<dbReference type="Pfam" id="PF05751">
    <property type="entry name" value="FixH"/>
    <property type="match status" value="1"/>
</dbReference>
<comment type="caution">
    <text evidence="2">The sequence shown here is derived from an EMBL/GenBank/DDBJ whole genome shotgun (WGS) entry which is preliminary data.</text>
</comment>
<keyword evidence="1" id="KW-1133">Transmembrane helix</keyword>
<sequence>MLVRHILKEHAMETKKSIIPYLFIAFILLYVTLDSIFIYISKNSYNGIITENAYQKGLDYNQVIKENEAQKKLGWIGNLRYYLVGKNLIELDFTLFDKKYRPVKGGEVEVRIMRPVNDKYDMVVKLEEISSGRYSKTVQLPLQGQWEIKLKASVKNDVFFLNRRITISDKEQ</sequence>
<dbReference type="AlphaFoldDB" id="A0A0C1QWQ5"/>
<organism evidence="2 3">
    <name type="scientific">Candidatus Jidaibacter acanthamoebae</name>
    <dbReference type="NCBI Taxonomy" id="86105"/>
    <lineage>
        <taxon>Bacteria</taxon>
        <taxon>Pseudomonadati</taxon>
        <taxon>Pseudomonadota</taxon>
        <taxon>Alphaproteobacteria</taxon>
        <taxon>Rickettsiales</taxon>
        <taxon>Candidatus Midichloriaceae</taxon>
        <taxon>Candidatus Jidaibacter</taxon>
    </lineage>
</organism>
<gene>
    <name evidence="2" type="ORF">NF27_HS00170</name>
</gene>
<keyword evidence="1" id="KW-0812">Transmembrane</keyword>
<evidence type="ECO:0008006" key="4">
    <source>
        <dbReference type="Google" id="ProtNLM"/>
    </source>
</evidence>
<evidence type="ECO:0000256" key="1">
    <source>
        <dbReference type="SAM" id="Phobius"/>
    </source>
</evidence>
<protein>
    <recommendedName>
        <fullName evidence="4">Nitrogen fixation protein FixH</fullName>
    </recommendedName>
</protein>
<keyword evidence="1" id="KW-0472">Membrane</keyword>
<dbReference type="InterPro" id="IPR008620">
    <property type="entry name" value="FixH"/>
</dbReference>
<proteinExistence type="predicted"/>
<evidence type="ECO:0000313" key="2">
    <source>
        <dbReference type="EMBL" id="KIE04430.1"/>
    </source>
</evidence>
<feature type="transmembrane region" description="Helical" evidence="1">
    <location>
        <begin position="21"/>
        <end position="40"/>
    </location>
</feature>
<evidence type="ECO:0000313" key="3">
    <source>
        <dbReference type="Proteomes" id="UP000031258"/>
    </source>
</evidence>
<keyword evidence="3" id="KW-1185">Reference proteome</keyword>
<dbReference type="Proteomes" id="UP000031258">
    <property type="component" value="Unassembled WGS sequence"/>
</dbReference>
<accession>A0A0C1QWQ5</accession>
<name>A0A0C1QWQ5_9RICK</name>
<reference evidence="2 3" key="1">
    <citation type="submission" date="2014-11" db="EMBL/GenBank/DDBJ databases">
        <title>A Rickettsiales Symbiont of Amoebae With Ancient Features.</title>
        <authorList>
            <person name="Schulz F."/>
            <person name="Martijn J."/>
            <person name="Wascher F."/>
            <person name="Kostanjsek R."/>
            <person name="Ettema T.J."/>
            <person name="Horn M."/>
        </authorList>
    </citation>
    <scope>NUCLEOTIDE SEQUENCE [LARGE SCALE GENOMIC DNA]</scope>
    <source>
        <strain evidence="2 3">UWC36</strain>
    </source>
</reference>